<accession>A0A1X3GLD3</accession>
<name>A0A1X3GLD3_9BRAD</name>
<evidence type="ECO:0000313" key="3">
    <source>
        <dbReference type="Proteomes" id="UP000193553"/>
    </source>
</evidence>
<sequence length="331" mass="34922">MRETGNDPRRSVLAASAACVASSASYRVSRALAQPLSKTAHILTGFSPGLQDAMARLVAGQMSGYAETIVVENRPGAGGRIAVEAVKNADADGSAMLFSPLGFMMFFPHVYKTLRYQPRDFTPVSTVASTPTLLTVGPAVPADVRTLADFVVWCRANPKLATFGTPGAGTTLHFLGTMLGRSAGFDFLHVPYQGGGAIQDLVKGVIAATVMPIGSSLGLVQSGDLRALATTGPRRSPFVPAVPTVREAGYPSLEDLTWFAFFVPAKTPAPIVDKLSAAIQTAVRTDEVRAGMAKLAVEPDVIAMDDFARLIASESDRWKAIVHETGFVPTD</sequence>
<gene>
    <name evidence="2" type="ORF">BSZ18_31665</name>
</gene>
<dbReference type="Gene3D" id="3.40.190.150">
    <property type="entry name" value="Bordetella uptake gene, domain 1"/>
    <property type="match status" value="1"/>
</dbReference>
<dbReference type="InterPro" id="IPR042100">
    <property type="entry name" value="Bug_dom1"/>
</dbReference>
<dbReference type="Pfam" id="PF03401">
    <property type="entry name" value="TctC"/>
    <property type="match status" value="1"/>
</dbReference>
<organism evidence="2 3">
    <name type="scientific">Bradyrhizobium canariense</name>
    <dbReference type="NCBI Taxonomy" id="255045"/>
    <lineage>
        <taxon>Bacteria</taxon>
        <taxon>Pseudomonadati</taxon>
        <taxon>Pseudomonadota</taxon>
        <taxon>Alphaproteobacteria</taxon>
        <taxon>Hyphomicrobiales</taxon>
        <taxon>Nitrobacteraceae</taxon>
        <taxon>Bradyrhizobium</taxon>
    </lineage>
</organism>
<reference evidence="2 3" key="1">
    <citation type="submission" date="2017-03" db="EMBL/GenBank/DDBJ databases">
        <title>Whole genome sequences of fourteen strains of Bradyrhizobium canariense and one strain of Bradyrhizobium japonicum isolated from Lupinus (Papilionoideae: Genisteae) species in Algeria.</title>
        <authorList>
            <person name="Crovadore J."/>
            <person name="Chekireb D."/>
            <person name="Brachmann A."/>
            <person name="Chablais R."/>
            <person name="Cochard B."/>
            <person name="Lefort F."/>
        </authorList>
    </citation>
    <scope>NUCLEOTIDE SEQUENCE [LARGE SCALE GENOMIC DNA]</scope>
    <source>
        <strain evidence="2 3">UBMA195</strain>
    </source>
</reference>
<dbReference type="EMBL" id="NAFI01000186">
    <property type="protein sequence ID" value="OSJ03917.1"/>
    <property type="molecule type" value="Genomic_DNA"/>
</dbReference>
<dbReference type="AlphaFoldDB" id="A0A1X3GLD3"/>
<comment type="similarity">
    <text evidence="1">Belongs to the UPF0065 (bug) family.</text>
</comment>
<dbReference type="Gene3D" id="3.40.190.10">
    <property type="entry name" value="Periplasmic binding protein-like II"/>
    <property type="match status" value="1"/>
</dbReference>
<dbReference type="InterPro" id="IPR005064">
    <property type="entry name" value="BUG"/>
</dbReference>
<evidence type="ECO:0008006" key="4">
    <source>
        <dbReference type="Google" id="ProtNLM"/>
    </source>
</evidence>
<comment type="caution">
    <text evidence="2">The sequence shown here is derived from an EMBL/GenBank/DDBJ whole genome shotgun (WGS) entry which is preliminary data.</text>
</comment>
<evidence type="ECO:0000313" key="2">
    <source>
        <dbReference type="EMBL" id="OSJ03917.1"/>
    </source>
</evidence>
<dbReference type="Proteomes" id="UP000193553">
    <property type="component" value="Unassembled WGS sequence"/>
</dbReference>
<dbReference type="PANTHER" id="PTHR42928">
    <property type="entry name" value="TRICARBOXYLATE-BINDING PROTEIN"/>
    <property type="match status" value="1"/>
</dbReference>
<dbReference type="PANTHER" id="PTHR42928:SF5">
    <property type="entry name" value="BLR1237 PROTEIN"/>
    <property type="match status" value="1"/>
</dbReference>
<evidence type="ECO:0000256" key="1">
    <source>
        <dbReference type="ARBA" id="ARBA00006987"/>
    </source>
</evidence>
<protein>
    <recommendedName>
        <fullName evidence="4">Twin-arginine translocation pathway signal protein</fullName>
    </recommendedName>
</protein>
<dbReference type="SUPFAM" id="SSF53850">
    <property type="entry name" value="Periplasmic binding protein-like II"/>
    <property type="match status" value="1"/>
</dbReference>
<dbReference type="OrthoDB" id="9780943at2"/>
<proteinExistence type="inferred from homology"/>
<dbReference type="PIRSF" id="PIRSF017082">
    <property type="entry name" value="YflP"/>
    <property type="match status" value="1"/>
</dbReference>